<keyword evidence="1" id="KW-0472">Membrane</keyword>
<keyword evidence="1" id="KW-1133">Transmembrane helix</keyword>
<name>A0A1H5X5T1_9FLAO</name>
<protein>
    <recommendedName>
        <fullName evidence="4">Lipoprotein</fullName>
    </recommendedName>
</protein>
<reference evidence="3" key="1">
    <citation type="submission" date="2016-10" db="EMBL/GenBank/DDBJ databases">
        <authorList>
            <person name="Varghese N."/>
            <person name="Submissions S."/>
        </authorList>
    </citation>
    <scope>NUCLEOTIDE SEQUENCE [LARGE SCALE GENOMIC DNA]</scope>
    <source>
        <strain evidence="3">DSM 21580</strain>
    </source>
</reference>
<evidence type="ECO:0000313" key="2">
    <source>
        <dbReference type="EMBL" id="SEG07114.1"/>
    </source>
</evidence>
<dbReference type="EMBL" id="FNUS01000002">
    <property type="protein sequence ID" value="SEG07114.1"/>
    <property type="molecule type" value="Genomic_DNA"/>
</dbReference>
<dbReference type="RefSeq" id="WP_394338662.1">
    <property type="nucleotide sequence ID" value="NZ_FNUS01000002.1"/>
</dbReference>
<evidence type="ECO:0000256" key="1">
    <source>
        <dbReference type="SAM" id="Phobius"/>
    </source>
</evidence>
<evidence type="ECO:0008006" key="4">
    <source>
        <dbReference type="Google" id="ProtNLM"/>
    </source>
</evidence>
<feature type="transmembrane region" description="Helical" evidence="1">
    <location>
        <begin position="9"/>
        <end position="28"/>
    </location>
</feature>
<dbReference type="Proteomes" id="UP000236738">
    <property type="component" value="Unassembled WGS sequence"/>
</dbReference>
<proteinExistence type="predicted"/>
<evidence type="ECO:0000313" key="3">
    <source>
        <dbReference type="Proteomes" id="UP000236738"/>
    </source>
</evidence>
<accession>A0A1H5X5T1</accession>
<sequence>MFKKSSKSFRISAGFNITMLLISFFVLYSCKEKIKPEKGGLDLISNVYVDASKGLDKVQNFHISRINYSGSNILELIPDLNFPELTENIFYIKDSIYYKIGTENSGNTILSEISKKQQPLLIKNKIEGAIFSKDWIPNYKNKKNLSDTILFNKSYKRFEVNSPWTYSRFYIYPTDTILPYSLYKHAEEDYGGRLERIDSYNKKKDVFVTLQLITRKNWDNEAKEIFDFNAFVKKKK</sequence>
<keyword evidence="3" id="KW-1185">Reference proteome</keyword>
<keyword evidence="1" id="KW-0812">Transmembrane</keyword>
<dbReference type="PROSITE" id="PS51257">
    <property type="entry name" value="PROKAR_LIPOPROTEIN"/>
    <property type="match status" value="1"/>
</dbReference>
<gene>
    <name evidence="2" type="ORF">SAMN05421847_1449</name>
</gene>
<organism evidence="2 3">
    <name type="scientific">Halpernia humi</name>
    <dbReference type="NCBI Taxonomy" id="493375"/>
    <lineage>
        <taxon>Bacteria</taxon>
        <taxon>Pseudomonadati</taxon>
        <taxon>Bacteroidota</taxon>
        <taxon>Flavobacteriia</taxon>
        <taxon>Flavobacteriales</taxon>
        <taxon>Weeksellaceae</taxon>
        <taxon>Chryseobacterium group</taxon>
        <taxon>Halpernia</taxon>
    </lineage>
</organism>
<dbReference type="AlphaFoldDB" id="A0A1H5X5T1"/>